<feature type="compositionally biased region" description="Polar residues" evidence="1">
    <location>
        <begin position="11"/>
        <end position="22"/>
    </location>
</feature>
<evidence type="ECO:0000313" key="3">
    <source>
        <dbReference type="Proteomes" id="UP000324748"/>
    </source>
</evidence>
<evidence type="ECO:0000256" key="1">
    <source>
        <dbReference type="SAM" id="MobiDB-lite"/>
    </source>
</evidence>
<dbReference type="EMBL" id="VSWC01000144">
    <property type="protein sequence ID" value="KAA1077344.1"/>
    <property type="molecule type" value="Genomic_DNA"/>
</dbReference>
<reference evidence="2 3" key="1">
    <citation type="submission" date="2019-05" db="EMBL/GenBank/DDBJ databases">
        <title>Emergence of the Ug99 lineage of the wheat stem rust pathogen through somatic hybridization.</title>
        <authorList>
            <person name="Li F."/>
            <person name="Upadhyaya N.M."/>
            <person name="Sperschneider J."/>
            <person name="Matny O."/>
            <person name="Nguyen-Phuc H."/>
            <person name="Mago R."/>
            <person name="Raley C."/>
            <person name="Miller M.E."/>
            <person name="Silverstein K.A.T."/>
            <person name="Henningsen E."/>
            <person name="Hirsch C.D."/>
            <person name="Visser B."/>
            <person name="Pretorius Z.A."/>
            <person name="Steffenson B.J."/>
            <person name="Schwessinger B."/>
            <person name="Dodds P.N."/>
            <person name="Figueroa M."/>
        </authorList>
    </citation>
    <scope>NUCLEOTIDE SEQUENCE [LARGE SCALE GENOMIC DNA]</scope>
    <source>
        <strain evidence="2">21-0</strain>
    </source>
</reference>
<keyword evidence="3" id="KW-1185">Reference proteome</keyword>
<gene>
    <name evidence="2" type="ORF">PGT21_003860</name>
</gene>
<protein>
    <submittedName>
        <fullName evidence="2">Uncharacterized protein</fullName>
    </submittedName>
</protein>
<name>A0A5B0MMV2_PUCGR</name>
<sequence length="474" mass="52332">MDFAAQAGFADTQSQESCLGPSQSLGARYTPGVFRFNSQGGAAQSGYHHWTDTQQSQHGGDQAGFLLSAKQLHSQPKSQMTQPIAPEGRLVVVDYILFIESAETEIAQNIGGRRAPSGPLKKQCDKLIPTGNSLASWRTDVGSHTWEEFKRRIVYLLSIPCPLFVQMLAQELENNSFKWQLILSGSRVFGPKKFYYASGDQDLYEFAAAIHDNPKAAVTVKLVMDDPQAKAKQLALAKNTQDSLTLKFGKEEERKALELELVATHPDIRADADIRLLFQAKWPSASASAPASRYPSAAAGIRAAVEYPDSWKEILPVDEVHVPRRPEGFPSSRPARYMYPTGWKGFLPVDEVHVPRQPEGFPFSRPARYMYPAGWKGFLPVDEVHVPRRLEGFPSSCRGTCTSPAGRKPFQPAICPSGLGYPLRYPGIRWKISGKGTSAPEPASAGGYPLQRAGIRQRITDIQTSSSWNCKRLV</sequence>
<dbReference type="Proteomes" id="UP000324748">
    <property type="component" value="Unassembled WGS sequence"/>
</dbReference>
<organism evidence="2 3">
    <name type="scientific">Puccinia graminis f. sp. tritici</name>
    <dbReference type="NCBI Taxonomy" id="56615"/>
    <lineage>
        <taxon>Eukaryota</taxon>
        <taxon>Fungi</taxon>
        <taxon>Dikarya</taxon>
        <taxon>Basidiomycota</taxon>
        <taxon>Pucciniomycotina</taxon>
        <taxon>Pucciniomycetes</taxon>
        <taxon>Pucciniales</taxon>
        <taxon>Pucciniaceae</taxon>
        <taxon>Puccinia</taxon>
    </lineage>
</organism>
<comment type="caution">
    <text evidence="2">The sequence shown here is derived from an EMBL/GenBank/DDBJ whole genome shotgun (WGS) entry which is preliminary data.</text>
</comment>
<feature type="region of interest" description="Disordered" evidence="1">
    <location>
        <begin position="1"/>
        <end position="22"/>
    </location>
</feature>
<evidence type="ECO:0000313" key="2">
    <source>
        <dbReference type="EMBL" id="KAA1077344.1"/>
    </source>
</evidence>
<dbReference type="AlphaFoldDB" id="A0A5B0MMV2"/>
<accession>A0A5B0MMV2</accession>
<proteinExistence type="predicted"/>